<dbReference type="Proteomes" id="UP000284095">
    <property type="component" value="Unassembled WGS sequence"/>
</dbReference>
<reference evidence="2 5" key="1">
    <citation type="submission" date="2015-09" db="EMBL/GenBank/DDBJ databases">
        <authorList>
            <consortium name="Pathogen Informatics"/>
        </authorList>
    </citation>
    <scope>NUCLEOTIDE SEQUENCE [LARGE SCALE GENOMIC DNA]</scope>
    <source>
        <strain evidence="2 5">2789STDY5834961</strain>
    </source>
</reference>
<dbReference type="OrthoDB" id="367242at2"/>
<dbReference type="PANTHER" id="PTHR43649:SF12">
    <property type="entry name" value="DIACETYLCHITOBIOSE BINDING PROTEIN DASA"/>
    <property type="match status" value="1"/>
</dbReference>
<sequence length="440" mass="48185">MKKKSLKKVTSAVLVAAMSMGLLAGCGGSKSSGEAKTDADGATVIKFGIHVANPKKQETVTYNIVQGFNKENKGKYKVEFVAADTEAHSKNMKLAAQDGSLPEIVHLDSAEAPKYNEAGYLLDMSDFLKENKDIDDALDGMEDAFNDGKVQYGLPYQSNVQGFFYNKDLFDKAGIAYPTDDTTYDEFLDMIAKLKDSGVTPIAIGSKNSGYSMWEFNEFFSRYGWEDNEKSYTGDKAKYSNDDMNACFEKIKGLADAGAFPENMATIEYFDAKQLFNEGKAAMFGTGQWDCAEFDKNIGEHIGFWWGPKFEDSSYEQNIAMKVPAAPLVVSSAVKDNDKAKEAVYAFLKYYYGEEAAKISYEGSIFPATNYDGIAATDSQYAMNAMITALGNGWKTPKAAPDQTVTPAVQEAMYDAIFGVMQGTYSPKDALKNMDSAAAN</sequence>
<keyword evidence="6" id="KW-1185">Reference proteome</keyword>
<reference evidence="6 7" key="2">
    <citation type="submission" date="2018-08" db="EMBL/GenBank/DDBJ databases">
        <title>A genome reference for cultivated species of the human gut microbiota.</title>
        <authorList>
            <person name="Zou Y."/>
            <person name="Xue W."/>
            <person name="Luo G."/>
        </authorList>
    </citation>
    <scope>NUCLEOTIDE SEQUENCE [LARGE SCALE GENOMIC DNA]</scope>
    <source>
        <strain evidence="4 6">AM22-22</strain>
        <strain evidence="3 7">AM23-13</strain>
    </source>
</reference>
<dbReference type="PROSITE" id="PS51257">
    <property type="entry name" value="PROKAR_LIPOPROTEIN"/>
    <property type="match status" value="1"/>
</dbReference>
<dbReference type="Proteomes" id="UP000095597">
    <property type="component" value="Unassembled WGS sequence"/>
</dbReference>
<dbReference type="PANTHER" id="PTHR43649">
    <property type="entry name" value="ARABINOSE-BINDING PROTEIN-RELATED"/>
    <property type="match status" value="1"/>
</dbReference>
<accession>A0A173VF00</accession>
<name>A0A173VF00_9FIRM</name>
<evidence type="ECO:0000313" key="3">
    <source>
        <dbReference type="EMBL" id="RHG09854.1"/>
    </source>
</evidence>
<dbReference type="Proteomes" id="UP000284112">
    <property type="component" value="Unassembled WGS sequence"/>
</dbReference>
<gene>
    <name evidence="4" type="ORF">DW265_12455</name>
    <name evidence="3" type="ORF">DW641_04495</name>
    <name evidence="2" type="ORF">ERS852573_02882</name>
</gene>
<protein>
    <submittedName>
        <fullName evidence="3">Extracellular solute-binding protein</fullName>
    </submittedName>
    <submittedName>
        <fullName evidence="2">Maltose-binding periplasmic proteins/domains</fullName>
    </submittedName>
</protein>
<dbReference type="EMBL" id="QRIC01000032">
    <property type="protein sequence ID" value="RHG23219.1"/>
    <property type="molecule type" value="Genomic_DNA"/>
</dbReference>
<dbReference type="InterPro" id="IPR006059">
    <property type="entry name" value="SBP"/>
</dbReference>
<evidence type="ECO:0000313" key="2">
    <source>
        <dbReference type="EMBL" id="CUN25296.1"/>
    </source>
</evidence>
<dbReference type="Pfam" id="PF01547">
    <property type="entry name" value="SBP_bac_1"/>
    <property type="match status" value="1"/>
</dbReference>
<organism evidence="2 5">
    <name type="scientific">Dorea longicatena</name>
    <dbReference type="NCBI Taxonomy" id="88431"/>
    <lineage>
        <taxon>Bacteria</taxon>
        <taxon>Bacillati</taxon>
        <taxon>Bacillota</taxon>
        <taxon>Clostridia</taxon>
        <taxon>Lachnospirales</taxon>
        <taxon>Lachnospiraceae</taxon>
        <taxon>Dorea</taxon>
    </lineage>
</organism>
<evidence type="ECO:0000313" key="4">
    <source>
        <dbReference type="EMBL" id="RHG23219.1"/>
    </source>
</evidence>
<evidence type="ECO:0000313" key="5">
    <source>
        <dbReference type="Proteomes" id="UP000095597"/>
    </source>
</evidence>
<proteinExistence type="predicted"/>
<dbReference type="SUPFAM" id="SSF53850">
    <property type="entry name" value="Periplasmic binding protein-like II"/>
    <property type="match status" value="1"/>
</dbReference>
<evidence type="ECO:0000313" key="6">
    <source>
        <dbReference type="Proteomes" id="UP000284095"/>
    </source>
</evidence>
<dbReference type="Gene3D" id="3.40.190.10">
    <property type="entry name" value="Periplasmic binding protein-like II"/>
    <property type="match status" value="2"/>
</dbReference>
<feature type="chain" id="PRO_5041794941" evidence="1">
    <location>
        <begin position="25"/>
        <end position="440"/>
    </location>
</feature>
<evidence type="ECO:0000256" key="1">
    <source>
        <dbReference type="SAM" id="SignalP"/>
    </source>
</evidence>
<dbReference type="RefSeq" id="WP_055215301.1">
    <property type="nucleotide sequence ID" value="NZ_CAXVIO010000013.1"/>
</dbReference>
<dbReference type="AlphaFoldDB" id="A0A173VF00"/>
<dbReference type="EMBL" id="QRHW01000005">
    <property type="protein sequence ID" value="RHG09854.1"/>
    <property type="molecule type" value="Genomic_DNA"/>
</dbReference>
<feature type="signal peptide" evidence="1">
    <location>
        <begin position="1"/>
        <end position="24"/>
    </location>
</feature>
<dbReference type="EMBL" id="CYXO01000026">
    <property type="protein sequence ID" value="CUN25296.1"/>
    <property type="molecule type" value="Genomic_DNA"/>
</dbReference>
<keyword evidence="1" id="KW-0732">Signal</keyword>
<dbReference type="InterPro" id="IPR050490">
    <property type="entry name" value="Bact_solute-bd_prot1"/>
</dbReference>
<evidence type="ECO:0000313" key="7">
    <source>
        <dbReference type="Proteomes" id="UP000284112"/>
    </source>
</evidence>